<name>A0A090T169_9VIBR</name>
<accession>A0A090T169</accession>
<protein>
    <submittedName>
        <fullName evidence="1">Uncharacterized protein</fullName>
    </submittedName>
</protein>
<dbReference type="OrthoDB" id="9922685at2"/>
<proteinExistence type="predicted"/>
<reference evidence="1 2" key="2">
    <citation type="submission" date="2014-09" db="EMBL/GenBank/DDBJ databases">
        <authorList>
            <consortium name="NBRP consortium"/>
            <person name="Sawabe T."/>
            <person name="Meirelles P."/>
            <person name="Nakanishi M."/>
            <person name="Sayaka M."/>
            <person name="Hattori M."/>
            <person name="Ohkuma M."/>
        </authorList>
    </citation>
    <scope>NUCLEOTIDE SEQUENCE [LARGE SCALE GENOMIC DNA]</scope>
    <source>
        <strain evidence="1 2">JCM 19240</strain>
    </source>
</reference>
<comment type="caution">
    <text evidence="1">The sequence shown here is derived from an EMBL/GenBank/DDBJ whole genome shotgun (WGS) entry which is preliminary data.</text>
</comment>
<evidence type="ECO:0000313" key="2">
    <source>
        <dbReference type="Proteomes" id="UP000029224"/>
    </source>
</evidence>
<evidence type="ECO:0000313" key="1">
    <source>
        <dbReference type="EMBL" id="GAL33760.1"/>
    </source>
</evidence>
<dbReference type="AlphaFoldDB" id="A0A090T169"/>
<organism evidence="1 2">
    <name type="scientific">Vibrio maritimus</name>
    <dbReference type="NCBI Taxonomy" id="990268"/>
    <lineage>
        <taxon>Bacteria</taxon>
        <taxon>Pseudomonadati</taxon>
        <taxon>Pseudomonadota</taxon>
        <taxon>Gammaproteobacteria</taxon>
        <taxon>Vibrionales</taxon>
        <taxon>Vibrionaceae</taxon>
        <taxon>Vibrio</taxon>
    </lineage>
</organism>
<dbReference type="EMBL" id="BBMT01000003">
    <property type="protein sequence ID" value="GAL33760.1"/>
    <property type="molecule type" value="Genomic_DNA"/>
</dbReference>
<gene>
    <name evidence="1" type="ORF">JCM19240_2456</name>
</gene>
<keyword evidence="2" id="KW-1185">Reference proteome</keyword>
<reference evidence="1 2" key="1">
    <citation type="submission" date="2014-09" db="EMBL/GenBank/DDBJ databases">
        <title>Vibrio maritimus JCM 19240. (C210) whole genome shotgun sequence.</title>
        <authorList>
            <person name="Sawabe T."/>
            <person name="Meirelles P."/>
            <person name="Nakanishi M."/>
            <person name="Sayaka M."/>
            <person name="Hattori M."/>
            <person name="Ohkuma M."/>
        </authorList>
    </citation>
    <scope>NUCLEOTIDE SEQUENCE [LARGE SCALE GENOMIC DNA]</scope>
    <source>
        <strain evidence="1 2">JCM 19240</strain>
    </source>
</reference>
<dbReference type="Proteomes" id="UP000029224">
    <property type="component" value="Unassembled WGS sequence"/>
</dbReference>
<sequence>MFTKKLTRLLDCEYIEQGNVAGFSALLLDSLVQSLYLHDASLWLTVSSDQIDCVSFHTSSKDETGVFSPINKQSFEQFEKQIINGSHLVYAYNNAEKASWMAISTLPILGRY</sequence>